<keyword evidence="3" id="KW-0378">Hydrolase</keyword>
<dbReference type="Gene3D" id="2.20.230.10">
    <property type="entry name" value="Resuscitation-promoting factor rpfb"/>
    <property type="match status" value="1"/>
</dbReference>
<comment type="similarity">
    <text evidence="1">Belongs to the transglycosylase family. Rpf subfamily.</text>
</comment>
<dbReference type="SMART" id="SM01208">
    <property type="entry name" value="G5"/>
    <property type="match status" value="1"/>
</dbReference>
<protein>
    <recommendedName>
        <fullName evidence="5">G5 domain-containing protein</fullName>
    </recommendedName>
</protein>
<dbReference type="InterPro" id="IPR023346">
    <property type="entry name" value="Lysozyme-like_dom_sf"/>
</dbReference>
<dbReference type="Pfam" id="PF03990">
    <property type="entry name" value="DUF348"/>
    <property type="match status" value="3"/>
</dbReference>
<dbReference type="Proteomes" id="UP000660554">
    <property type="component" value="Unassembled WGS sequence"/>
</dbReference>
<feature type="compositionally biased region" description="Low complexity" evidence="4">
    <location>
        <begin position="180"/>
        <end position="199"/>
    </location>
</feature>
<gene>
    <name evidence="6" type="ORF">Scinn_65640</name>
</gene>
<dbReference type="PANTHER" id="PTHR39160">
    <property type="entry name" value="CELL WALL-BINDING PROTEIN YOCH"/>
    <property type="match status" value="1"/>
</dbReference>
<dbReference type="Gene3D" id="1.10.530.10">
    <property type="match status" value="1"/>
</dbReference>
<evidence type="ECO:0000259" key="5">
    <source>
        <dbReference type="PROSITE" id="PS51109"/>
    </source>
</evidence>
<organism evidence="6 7">
    <name type="scientific">Streptomyces virginiae</name>
    <name type="common">Streptomyces cinnamonensis</name>
    <dbReference type="NCBI Taxonomy" id="1961"/>
    <lineage>
        <taxon>Bacteria</taxon>
        <taxon>Bacillati</taxon>
        <taxon>Actinomycetota</taxon>
        <taxon>Actinomycetes</taxon>
        <taxon>Kitasatosporales</taxon>
        <taxon>Streptomycetaceae</taxon>
        <taxon>Streptomyces</taxon>
    </lineage>
</organism>
<dbReference type="EMBL" id="BNDV01000016">
    <property type="protein sequence ID" value="GHI17101.1"/>
    <property type="molecule type" value="Genomic_DNA"/>
</dbReference>
<feature type="compositionally biased region" description="Low complexity" evidence="4">
    <location>
        <begin position="83"/>
        <end position="93"/>
    </location>
</feature>
<evidence type="ECO:0000256" key="3">
    <source>
        <dbReference type="ARBA" id="ARBA00022801"/>
    </source>
</evidence>
<dbReference type="PROSITE" id="PS51109">
    <property type="entry name" value="G5"/>
    <property type="match status" value="1"/>
</dbReference>
<keyword evidence="7" id="KW-1185">Reference proteome</keyword>
<dbReference type="InterPro" id="IPR011098">
    <property type="entry name" value="G5_dom"/>
</dbReference>
<keyword evidence="2" id="KW-0732">Signal</keyword>
<reference evidence="7" key="1">
    <citation type="submission" date="2020-09" db="EMBL/GenBank/DDBJ databases">
        <title>Whole genome shotgun sequence of Streptomyces cinnamonensis NBRC 15873.</title>
        <authorList>
            <person name="Komaki H."/>
            <person name="Tamura T."/>
        </authorList>
    </citation>
    <scope>NUCLEOTIDE SEQUENCE [LARGE SCALE GENOMIC DNA]</scope>
    <source>
        <strain evidence="7">NBRC 15873</strain>
    </source>
</reference>
<feature type="compositionally biased region" description="Low complexity" evidence="4">
    <location>
        <begin position="159"/>
        <end position="168"/>
    </location>
</feature>
<dbReference type="InterPro" id="IPR051933">
    <property type="entry name" value="Resuscitation_pf_RpfB"/>
</dbReference>
<feature type="compositionally biased region" description="Gly residues" evidence="4">
    <location>
        <begin position="37"/>
        <end position="47"/>
    </location>
</feature>
<evidence type="ECO:0000313" key="7">
    <source>
        <dbReference type="Proteomes" id="UP000660554"/>
    </source>
</evidence>
<evidence type="ECO:0000256" key="2">
    <source>
        <dbReference type="ARBA" id="ARBA00022729"/>
    </source>
</evidence>
<evidence type="ECO:0000256" key="4">
    <source>
        <dbReference type="SAM" id="MobiDB-lite"/>
    </source>
</evidence>
<evidence type="ECO:0000256" key="1">
    <source>
        <dbReference type="ARBA" id="ARBA00010830"/>
    </source>
</evidence>
<feature type="compositionally biased region" description="Gly residues" evidence="4">
    <location>
        <begin position="67"/>
        <end position="82"/>
    </location>
</feature>
<proteinExistence type="inferred from homology"/>
<dbReference type="InterPro" id="IPR007137">
    <property type="entry name" value="DUF348"/>
</dbReference>
<dbReference type="CDD" id="cd13925">
    <property type="entry name" value="RPF"/>
    <property type="match status" value="1"/>
</dbReference>
<evidence type="ECO:0000313" key="6">
    <source>
        <dbReference type="EMBL" id="GHI17101.1"/>
    </source>
</evidence>
<dbReference type="Pfam" id="PF07501">
    <property type="entry name" value="G5"/>
    <property type="match status" value="1"/>
</dbReference>
<feature type="domain" description="G5" evidence="5">
    <location>
        <begin position="417"/>
        <end position="497"/>
    </location>
</feature>
<feature type="compositionally biased region" description="Low complexity" evidence="4">
    <location>
        <begin position="48"/>
        <end position="66"/>
    </location>
</feature>
<feature type="region of interest" description="Disordered" evidence="4">
    <location>
        <begin position="1"/>
        <end position="212"/>
    </location>
</feature>
<accession>A0ABQ3NWE1</accession>
<dbReference type="PANTHER" id="PTHR39160:SF4">
    <property type="entry name" value="RESUSCITATION-PROMOTING FACTOR RPFB"/>
    <property type="match status" value="1"/>
</dbReference>
<comment type="caution">
    <text evidence="6">The sequence shown here is derived from an EMBL/GenBank/DDBJ whole genome shotgun (WGS) entry which is preliminary data.</text>
</comment>
<dbReference type="SUPFAM" id="SSF53955">
    <property type="entry name" value="Lysozyme-like"/>
    <property type="match status" value="1"/>
</dbReference>
<dbReference type="InterPro" id="IPR010618">
    <property type="entry name" value="RPF"/>
</dbReference>
<dbReference type="Pfam" id="PF06737">
    <property type="entry name" value="Transglycosylas"/>
    <property type="match status" value="1"/>
</dbReference>
<sequence>MSDTQGSHRRGAPVPEAYGGETPARPSWPADPWSGDAGTGTGTGDPGTGDPWAGDAWAGDAGTGDPWSGGPGTGAPGAGDPGPAGLVPADAGPSSWDTEPAVPLPAPRAEDRRAGRRRRAADPGARADTADGDGERPGPAQAPGTGRRRAPVPPPTPTPTIADAAAPGRRARGRTAVEEPPAGTGRRRGPAAPAAVPAGAGHGRRRAASPPLLVPAAPGTPGGNWRRIVPQALVVAFLAGGTTAFVAADKSVRLTVDGVPRELHTFAGDVEELLAAEGLDVGPHDLVAPAPGEALDDGEEIVVRYGRPLRLTLDGQQRQVWTTARTVDGALRQFGIRAEGAYLSAPRTAPVPRAGLALSVRTERSVTFMADGRERTIRTNAATVQEALDQAGITLQGQDTTSVPPDAFPRDGQTVTVLRISGTREVREERIPFETEKVKDGDLFAGTEVVERAGRPGARRVTYSLRTVNGVRQKPRAIADEVVREPVTQLVRVGTRSLPSSVAGADGLNWGALAQCESGGRASATDASGTYGGLYQFDVRTWQGLGGSGRPQDAPAAEQTYRAKKLYVQRGASPWPHCGRRLTS</sequence>
<name>A0ABQ3NWE1_STRVG</name>